<dbReference type="EMBL" id="QQAX01000013">
    <property type="protein sequence ID" value="RDI42722.1"/>
    <property type="molecule type" value="Genomic_DNA"/>
</dbReference>
<evidence type="ECO:0000256" key="1">
    <source>
        <dbReference type="SAM" id="Coils"/>
    </source>
</evidence>
<name>A0A370GG03_9COXI</name>
<accession>A0A370GG03</accession>
<proteinExistence type="predicted"/>
<sequence length="474" mass="53288">MSLSGYIEIENRLSEAMLRQAADDPRIKKVLSELCVVFQQSVMKPIEIAVSKINNFDALPVYMKQSVQSLAERHSAEEKQYGAILADQFAKASDITCSIENIKILLGEINNRLLAVQRIETVDDIVKVLKLIVDLGNCYAEYFPDDLHGSEFKKIFTMLNPSREEYDVRLRRTELGEKPQLAISYGIGTQQDKDIVAENMGIQSGGRIAGKAVFAGLSMQKRIELIVQQYDEAKKSYDKLKLELTRAEENLALAGKENEPPADEKIIKTLSDQCDDLKKALAETEKNKLLPRLKKMQFYGIPLLPHARQPLSEYAARYQTAIEKLAKMDPLNQHTTLPLIASVSGSTARPMITLLDVSALITGKGFDFDKAQILANCIMGFFLQAGHHSYLEVAEVYNRVLDYVAIEHPELLPKWMMPALPSAGPYGKSQDMVEKKMPYYVIGDYRSFLHPSYADEVLEKAKLDQALPRLKPSV</sequence>
<feature type="coiled-coil region" evidence="1">
    <location>
        <begin position="223"/>
        <end position="287"/>
    </location>
</feature>
<organism evidence="2 3">
    <name type="scientific">Aquicella lusitana</name>
    <dbReference type="NCBI Taxonomy" id="254246"/>
    <lineage>
        <taxon>Bacteria</taxon>
        <taxon>Pseudomonadati</taxon>
        <taxon>Pseudomonadota</taxon>
        <taxon>Gammaproteobacteria</taxon>
        <taxon>Legionellales</taxon>
        <taxon>Coxiellaceae</taxon>
        <taxon>Aquicella</taxon>
    </lineage>
</organism>
<dbReference type="RefSeq" id="WP_147277492.1">
    <property type="nucleotide sequence ID" value="NZ_LR699114.1"/>
</dbReference>
<keyword evidence="3" id="KW-1185">Reference proteome</keyword>
<dbReference type="AlphaFoldDB" id="A0A370GG03"/>
<gene>
    <name evidence="2" type="ORF">C8D86_11352</name>
</gene>
<reference evidence="2 3" key="1">
    <citation type="submission" date="2018-07" db="EMBL/GenBank/DDBJ databases">
        <title>Genomic Encyclopedia of Type Strains, Phase IV (KMG-IV): sequencing the most valuable type-strain genomes for metagenomic binning, comparative biology and taxonomic classification.</title>
        <authorList>
            <person name="Goeker M."/>
        </authorList>
    </citation>
    <scope>NUCLEOTIDE SEQUENCE [LARGE SCALE GENOMIC DNA]</scope>
    <source>
        <strain evidence="2 3">DSM 16500</strain>
    </source>
</reference>
<dbReference type="Proteomes" id="UP000254720">
    <property type="component" value="Unassembled WGS sequence"/>
</dbReference>
<keyword evidence="1" id="KW-0175">Coiled coil</keyword>
<protein>
    <submittedName>
        <fullName evidence="2">Uncharacterized protein</fullName>
    </submittedName>
</protein>
<evidence type="ECO:0000313" key="2">
    <source>
        <dbReference type="EMBL" id="RDI42722.1"/>
    </source>
</evidence>
<comment type="caution">
    <text evidence="2">The sequence shown here is derived from an EMBL/GenBank/DDBJ whole genome shotgun (WGS) entry which is preliminary data.</text>
</comment>
<evidence type="ECO:0000313" key="3">
    <source>
        <dbReference type="Proteomes" id="UP000254720"/>
    </source>
</evidence>